<sequence>MASVSDSESSLQALGGKASSPISVTSTPSATPTPTPVPTDQQLEQRLWAAFPGFTISERKKDTTAWTWEFGYDIQNGDKRKWVCKKCLQRKGPKPVAMNARGTQNHANHLYEDHRISAPLGKTKSLRQLEDEARKSQSRERSKTPTLADYWKLDTNSPREQAIANSMIKSFDKKQFRRLLINWIIAHNHSFNIAEEKELRSIFEYLNPCVANQEAHISHTAAKKLIENTFNDCKHKIIKVLNNSPGRIHIAFDGWRSGNRHSFYGICCFFRDQYNHPLKVTLGLPKITAAHTGPNIAAEVLDVIDTFQIRSKIGYFTLDNAKNNDTAMEVIGAELGFEGASRRGRCLGHTLNLSAKALLFGHDVEAFEASIYGEEALTEAEHELWRKKGPVGKLHNMVVAIHRSDKLTHMLRSIQEDHSFISDNPRIRAKKPLDVKLDNDTRWLSQYYMIHRAQVLRPFLNRLIIQYRHEWEMENTGRRGDIRRGAKRPFVIQQENQLTDHDWHVLDVTAEILRYYEDCIKILEGDGIQRKRKKGWIGSYGNIWDVIPTFEFLLERLEEYKDRESELLDGQYLGVNINLAWKKLDEYYTKVEETPIYVTALALHPAYRWLWFERSWSDHPEWVQRAKQQVSDIWYTDYRNTDVARQSTAGPPPKRTKRFHNTLQQHLELSRYGITPSALDLTDNGAQPLGDSFDEYAVWCEDFEPGDREVQNPLDYWRRKEARYPRLSQMALDFLTIQPMSAECERLFSAAGRMASPLRSRLDAMMIEVCQVLRSWHRAGLLEAFDSIFTSPEEIRHLSELQHMSDEAIQEWATRWLNEVTDEEGWDLEDDEEEAELP</sequence>
<keyword evidence="3" id="KW-0863">Zinc-finger</keyword>
<evidence type="ECO:0000313" key="8">
    <source>
        <dbReference type="EMBL" id="RYO79483.1"/>
    </source>
</evidence>
<feature type="compositionally biased region" description="Basic and acidic residues" evidence="6">
    <location>
        <begin position="127"/>
        <end position="143"/>
    </location>
</feature>
<evidence type="ECO:0000256" key="5">
    <source>
        <dbReference type="ARBA" id="ARBA00023242"/>
    </source>
</evidence>
<dbReference type="InterPro" id="IPR008906">
    <property type="entry name" value="HATC_C_dom"/>
</dbReference>
<feature type="region of interest" description="Disordered" evidence="6">
    <location>
        <begin position="1"/>
        <end position="40"/>
    </location>
</feature>
<protein>
    <recommendedName>
        <fullName evidence="7">HAT C-terminal dimerisation domain-containing protein</fullName>
    </recommendedName>
</protein>
<gene>
    <name evidence="8" type="ORF">DL762_008141</name>
</gene>
<evidence type="ECO:0000256" key="3">
    <source>
        <dbReference type="ARBA" id="ARBA00022771"/>
    </source>
</evidence>
<evidence type="ECO:0000256" key="1">
    <source>
        <dbReference type="ARBA" id="ARBA00004123"/>
    </source>
</evidence>
<comment type="caution">
    <text evidence="8">The sequence shown here is derived from an EMBL/GenBank/DDBJ whole genome shotgun (WGS) entry which is preliminary data.</text>
</comment>
<keyword evidence="4" id="KW-0862">Zinc</keyword>
<feature type="domain" description="HAT C-terminal dimerisation" evidence="7">
    <location>
        <begin position="710"/>
        <end position="776"/>
    </location>
</feature>
<organism evidence="8 9">
    <name type="scientific">Monosporascus cannonballus</name>
    <dbReference type="NCBI Taxonomy" id="155416"/>
    <lineage>
        <taxon>Eukaryota</taxon>
        <taxon>Fungi</taxon>
        <taxon>Dikarya</taxon>
        <taxon>Ascomycota</taxon>
        <taxon>Pezizomycotina</taxon>
        <taxon>Sordariomycetes</taxon>
        <taxon>Xylariomycetidae</taxon>
        <taxon>Xylariales</taxon>
        <taxon>Xylariales incertae sedis</taxon>
        <taxon>Monosporascus</taxon>
    </lineage>
</organism>
<keyword evidence="5" id="KW-0539">Nucleus</keyword>
<name>A0ABY0H1A6_9PEZI</name>
<dbReference type="PANTHER" id="PTHR46481:SF10">
    <property type="entry name" value="ZINC FINGER BED DOMAIN-CONTAINING PROTEIN 39"/>
    <property type="match status" value="1"/>
</dbReference>
<dbReference type="SUPFAM" id="SSF53098">
    <property type="entry name" value="Ribonuclease H-like"/>
    <property type="match status" value="1"/>
</dbReference>
<evidence type="ECO:0000313" key="9">
    <source>
        <dbReference type="Proteomes" id="UP000294003"/>
    </source>
</evidence>
<evidence type="ECO:0000256" key="6">
    <source>
        <dbReference type="SAM" id="MobiDB-lite"/>
    </source>
</evidence>
<comment type="subcellular location">
    <subcellularLocation>
        <location evidence="1">Nucleus</location>
    </subcellularLocation>
</comment>
<feature type="region of interest" description="Disordered" evidence="6">
    <location>
        <begin position="122"/>
        <end position="145"/>
    </location>
</feature>
<feature type="compositionally biased region" description="Low complexity" evidence="6">
    <location>
        <begin position="18"/>
        <end position="30"/>
    </location>
</feature>
<accession>A0ABY0H1A6</accession>
<evidence type="ECO:0000259" key="7">
    <source>
        <dbReference type="Pfam" id="PF05699"/>
    </source>
</evidence>
<reference evidence="8 9" key="1">
    <citation type="submission" date="2018-06" db="EMBL/GenBank/DDBJ databases">
        <title>Complete Genomes of Monosporascus.</title>
        <authorList>
            <person name="Robinson A.J."/>
            <person name="Natvig D.O."/>
        </authorList>
    </citation>
    <scope>NUCLEOTIDE SEQUENCE [LARGE SCALE GENOMIC DNA]</scope>
    <source>
        <strain evidence="8 9">CBS 609.92</strain>
    </source>
</reference>
<dbReference type="InterPro" id="IPR052035">
    <property type="entry name" value="ZnF_BED_domain_contain"/>
</dbReference>
<dbReference type="EMBL" id="QJNS01000328">
    <property type="protein sequence ID" value="RYO79483.1"/>
    <property type="molecule type" value="Genomic_DNA"/>
</dbReference>
<proteinExistence type="predicted"/>
<dbReference type="Pfam" id="PF05699">
    <property type="entry name" value="Dimer_Tnp_hAT"/>
    <property type="match status" value="1"/>
</dbReference>
<dbReference type="InterPro" id="IPR012337">
    <property type="entry name" value="RNaseH-like_sf"/>
</dbReference>
<dbReference type="Proteomes" id="UP000294003">
    <property type="component" value="Unassembled WGS sequence"/>
</dbReference>
<keyword evidence="9" id="KW-1185">Reference proteome</keyword>
<keyword evidence="2" id="KW-0479">Metal-binding</keyword>
<dbReference type="PANTHER" id="PTHR46481">
    <property type="entry name" value="ZINC FINGER BED DOMAIN-CONTAINING PROTEIN 4"/>
    <property type="match status" value="1"/>
</dbReference>
<evidence type="ECO:0000256" key="2">
    <source>
        <dbReference type="ARBA" id="ARBA00022723"/>
    </source>
</evidence>
<feature type="compositionally biased region" description="Polar residues" evidence="6">
    <location>
        <begin position="1"/>
        <end position="12"/>
    </location>
</feature>
<evidence type="ECO:0000256" key="4">
    <source>
        <dbReference type="ARBA" id="ARBA00022833"/>
    </source>
</evidence>